<accession>A0A0S1X8S2</accession>
<dbReference type="GO" id="GO:0003871">
    <property type="term" value="F:5-methyltetrahydropteroyltriglutamate-homocysteine S-methyltransferase activity"/>
    <property type="evidence" value="ECO:0007669"/>
    <property type="project" value="UniProtKB-EC"/>
</dbReference>
<dbReference type="EMBL" id="CP013050">
    <property type="protein sequence ID" value="ALM74169.1"/>
    <property type="molecule type" value="Genomic_DNA"/>
</dbReference>
<feature type="domain" description="Cobalamin-independent methionine synthase MetE C-terminal/archaeal" evidence="1">
    <location>
        <begin position="6"/>
        <end position="223"/>
    </location>
</feature>
<evidence type="ECO:0000313" key="2">
    <source>
        <dbReference type="EMBL" id="ALM74169.1"/>
    </source>
</evidence>
<dbReference type="EC" id="2.1.1.14" evidence="2"/>
<reference evidence="2 3" key="1">
    <citation type="journal article" date="2016" name="Genome Announc.">
        <title>Complete genome sequence of the hyperthermophilic and piezophilic archaeon Thermococcus barophilus Ch5, capable of growth at the expense of hydrogenogenesis from carbon monoxide and formate.</title>
        <authorList>
            <person name="Oger P."/>
            <person name="Sokolova T.G."/>
            <person name="Kozhevnikova D.A."/>
            <person name="Taranov E.A."/>
            <person name="Vannier P."/>
            <person name="Lee H.S."/>
            <person name="Kwon K.K."/>
            <person name="Kang S.G."/>
            <person name="Lee J.H."/>
            <person name="Bonch-Osmolovskaya E.A."/>
            <person name="Lebedinsky A.V."/>
        </authorList>
    </citation>
    <scope>NUCLEOTIDE SEQUENCE [LARGE SCALE GENOMIC DNA]</scope>
    <source>
        <strain evidence="3">Ch5</strain>
    </source>
</reference>
<keyword evidence="2" id="KW-0808">Transferase</keyword>
<dbReference type="PATRIC" id="fig|55802.8.peg.188"/>
<dbReference type="STRING" id="55802.TBCH5v1_0190"/>
<dbReference type="InterPro" id="IPR002629">
    <property type="entry name" value="Met_Synth_C/arc"/>
</dbReference>
<dbReference type="GeneID" id="26135484"/>
<dbReference type="Gene3D" id="3.20.20.210">
    <property type="match status" value="1"/>
</dbReference>
<dbReference type="NCBIfam" id="NF006350">
    <property type="entry name" value="PRK08575.1-4"/>
    <property type="match status" value="1"/>
</dbReference>
<dbReference type="Pfam" id="PF01717">
    <property type="entry name" value="Meth_synt_2"/>
    <property type="match status" value="1"/>
</dbReference>
<dbReference type="GO" id="GO:0008270">
    <property type="term" value="F:zinc ion binding"/>
    <property type="evidence" value="ECO:0007669"/>
    <property type="project" value="InterPro"/>
</dbReference>
<evidence type="ECO:0000259" key="1">
    <source>
        <dbReference type="Pfam" id="PF01717"/>
    </source>
</evidence>
<dbReference type="RefSeq" id="WP_056933159.1">
    <property type="nucleotide sequence ID" value="NZ_CP013050.1"/>
</dbReference>
<dbReference type="AlphaFoldDB" id="A0A0S1X8S2"/>
<dbReference type="SUPFAM" id="SSF51726">
    <property type="entry name" value="UROD/MetE-like"/>
    <property type="match status" value="1"/>
</dbReference>
<dbReference type="Proteomes" id="UP000066042">
    <property type="component" value="Chromosome"/>
</dbReference>
<dbReference type="InterPro" id="IPR038071">
    <property type="entry name" value="UROD/MetE-like_sf"/>
</dbReference>
<evidence type="ECO:0000313" key="3">
    <source>
        <dbReference type="Proteomes" id="UP000066042"/>
    </source>
</evidence>
<keyword evidence="2" id="KW-0489">Methyltransferase</keyword>
<sequence>MRIIPALIGSLPRPLGLAKKIELYNIGRLSEEKLEEAYRNYTKKAFEKLKKAGIKIVTDGMYRWDDIFNPFIRYIDGVEVNGLFKFYENNFFYRSPVVKGEVNLLDNPIPKWVSTAKEILEEVYPEAILKAVLPGPVTLAYHSLNEYYESLEALAKDYAEKVLTPLIKELEVEIVELQEPALASELSRATREDEVHISREVAKATIEKLGKVKKLWVVTYFGTPQIIPKGVILNVDLVEGSLPDGVNGEVGLGVVNARETKMERADRIRDKLLKLSGNFSRIYVTPNTLLDFLPESVAWRKLRLLGRLGGE</sequence>
<proteinExistence type="predicted"/>
<dbReference type="GO" id="GO:0009086">
    <property type="term" value="P:methionine biosynthetic process"/>
    <property type="evidence" value="ECO:0007669"/>
    <property type="project" value="InterPro"/>
</dbReference>
<protein>
    <submittedName>
        <fullName evidence="2">5-methyltetrahydropteroyltriglutamate-homocysteine methyltransferase</fullName>
        <ecNumber evidence="2">2.1.1.14</ecNumber>
    </submittedName>
</protein>
<organism evidence="2 3">
    <name type="scientific">Thermococcus barophilus</name>
    <dbReference type="NCBI Taxonomy" id="55802"/>
    <lineage>
        <taxon>Archaea</taxon>
        <taxon>Methanobacteriati</taxon>
        <taxon>Methanobacteriota</taxon>
        <taxon>Thermococci</taxon>
        <taxon>Thermococcales</taxon>
        <taxon>Thermococcaceae</taxon>
        <taxon>Thermococcus</taxon>
    </lineage>
</organism>
<gene>
    <name evidence="2" type="ORF">TBCH5v1_0190</name>
</gene>
<dbReference type="GO" id="GO:0032259">
    <property type="term" value="P:methylation"/>
    <property type="evidence" value="ECO:0007669"/>
    <property type="project" value="UniProtKB-KW"/>
</dbReference>
<name>A0A0S1X8S2_THEBA</name>